<evidence type="ECO:0000313" key="17">
    <source>
        <dbReference type="EMBL" id="TYG38296.1"/>
    </source>
</evidence>
<dbReference type="GO" id="GO:0006281">
    <property type="term" value="P:DNA repair"/>
    <property type="evidence" value="ECO:0007669"/>
    <property type="project" value="UniProtKB-KW"/>
</dbReference>
<dbReference type="AlphaFoldDB" id="A0A5D2A324"/>
<evidence type="ECO:0000256" key="12">
    <source>
        <dbReference type="ARBA" id="ARBA00023306"/>
    </source>
</evidence>
<reference evidence="17 18" key="1">
    <citation type="submission" date="2019-06" db="EMBL/GenBank/DDBJ databases">
        <title>WGS assembly of Gossypium darwinii.</title>
        <authorList>
            <person name="Chen Z.J."/>
            <person name="Sreedasyam A."/>
            <person name="Ando A."/>
            <person name="Song Q."/>
            <person name="De L."/>
            <person name="Hulse-Kemp A."/>
            <person name="Ding M."/>
            <person name="Ye W."/>
            <person name="Kirkbride R."/>
            <person name="Jenkins J."/>
            <person name="Plott C."/>
            <person name="Lovell J."/>
            <person name="Lin Y.-M."/>
            <person name="Vaughn R."/>
            <person name="Liu B."/>
            <person name="Li W."/>
            <person name="Simpson S."/>
            <person name="Scheffler B."/>
            <person name="Saski C."/>
            <person name="Grover C."/>
            <person name="Hu G."/>
            <person name="Conover J."/>
            <person name="Carlson J."/>
            <person name="Shu S."/>
            <person name="Boston L."/>
            <person name="Williams M."/>
            <person name="Peterson D."/>
            <person name="Mcgee K."/>
            <person name="Jones D."/>
            <person name="Wendel J."/>
            <person name="Stelly D."/>
            <person name="Grimwood J."/>
            <person name="Schmutz J."/>
        </authorList>
    </citation>
    <scope>NUCLEOTIDE SEQUENCE [LARGE SCALE GENOMIC DNA]</scope>
    <source>
        <strain evidence="17">1808015.09</strain>
    </source>
</reference>
<proteinExistence type="inferred from homology"/>
<dbReference type="GO" id="GO:0000398">
    <property type="term" value="P:mRNA splicing, via spliceosome"/>
    <property type="evidence" value="ECO:0007669"/>
    <property type="project" value="InterPro"/>
</dbReference>
<feature type="region of interest" description="Disordered" evidence="14">
    <location>
        <begin position="825"/>
        <end position="860"/>
    </location>
</feature>
<evidence type="ECO:0000256" key="4">
    <source>
        <dbReference type="ARBA" id="ARBA00022728"/>
    </source>
</evidence>
<feature type="coiled-coil region" evidence="13">
    <location>
        <begin position="688"/>
        <end position="715"/>
    </location>
</feature>
<feature type="coiled-coil region" evidence="13">
    <location>
        <begin position="780"/>
        <end position="814"/>
    </location>
</feature>
<feature type="domain" description="Myb-like" evidence="15">
    <location>
        <begin position="54"/>
        <end position="103"/>
    </location>
</feature>
<feature type="compositionally biased region" description="Low complexity" evidence="14">
    <location>
        <begin position="907"/>
        <end position="917"/>
    </location>
</feature>
<dbReference type="GO" id="GO:0006355">
    <property type="term" value="P:regulation of DNA-templated transcription"/>
    <property type="evidence" value="ECO:0007669"/>
    <property type="project" value="UniProtKB-ARBA"/>
</dbReference>
<dbReference type="InterPro" id="IPR021786">
    <property type="entry name" value="Cdc5p/Cef1_C"/>
</dbReference>
<comment type="similarity">
    <text evidence="2">Belongs to the CEF1 family.</text>
</comment>
<dbReference type="EMBL" id="CM017713">
    <property type="protein sequence ID" value="TYG38296.1"/>
    <property type="molecule type" value="Genomic_DNA"/>
</dbReference>
<accession>A0A5D2A324</accession>
<feature type="domain" description="HTH myb-type" evidence="16">
    <location>
        <begin position="58"/>
        <end position="107"/>
    </location>
</feature>
<dbReference type="GO" id="GO:0000974">
    <property type="term" value="C:Prp19 complex"/>
    <property type="evidence" value="ECO:0007669"/>
    <property type="project" value="InterPro"/>
</dbReference>
<evidence type="ECO:0000256" key="3">
    <source>
        <dbReference type="ARBA" id="ARBA00022664"/>
    </source>
</evidence>
<dbReference type="PANTHER" id="PTHR45885">
    <property type="entry name" value="CELL DIVISION CYCLE 5-LIKE PROTEIN"/>
    <property type="match status" value="1"/>
</dbReference>
<evidence type="ECO:0000313" key="18">
    <source>
        <dbReference type="Proteomes" id="UP000323506"/>
    </source>
</evidence>
<keyword evidence="9" id="KW-0508">mRNA splicing</keyword>
<evidence type="ECO:0000259" key="15">
    <source>
        <dbReference type="PROSITE" id="PS50090"/>
    </source>
</evidence>
<dbReference type="Pfam" id="PF11831">
    <property type="entry name" value="Myb_Cef"/>
    <property type="match status" value="1"/>
</dbReference>
<feature type="region of interest" description="Disordered" evidence="14">
    <location>
        <begin position="187"/>
        <end position="206"/>
    </location>
</feature>
<feature type="domain" description="Myb-like" evidence="15">
    <location>
        <begin position="2"/>
        <end position="53"/>
    </location>
</feature>
<dbReference type="PROSITE" id="PS51294">
    <property type="entry name" value="HTH_MYB"/>
    <property type="match status" value="2"/>
</dbReference>
<protein>
    <recommendedName>
        <fullName evidence="19">Cell division cycle 5-like protein</fullName>
    </recommendedName>
</protein>
<dbReference type="GO" id="GO:0003677">
    <property type="term" value="F:DNA binding"/>
    <property type="evidence" value="ECO:0007669"/>
    <property type="project" value="UniProtKB-KW"/>
</dbReference>
<dbReference type="PROSITE" id="PS50090">
    <property type="entry name" value="MYB_LIKE"/>
    <property type="match status" value="2"/>
</dbReference>
<keyword evidence="10" id="KW-0234">DNA repair</keyword>
<keyword evidence="3" id="KW-0507">mRNA processing</keyword>
<name>A0A5D2A324_GOSDA</name>
<keyword evidence="5" id="KW-0677">Repeat</keyword>
<dbReference type="Pfam" id="PF13921">
    <property type="entry name" value="Myb_DNA-bind_6"/>
    <property type="match status" value="1"/>
</dbReference>
<keyword evidence="4" id="KW-0747">Spliceosome</keyword>
<dbReference type="SMART" id="SM00717">
    <property type="entry name" value="SANT"/>
    <property type="match status" value="2"/>
</dbReference>
<evidence type="ECO:0000256" key="11">
    <source>
        <dbReference type="ARBA" id="ARBA00023242"/>
    </source>
</evidence>
<evidence type="ECO:0000256" key="9">
    <source>
        <dbReference type="ARBA" id="ARBA00023187"/>
    </source>
</evidence>
<dbReference type="InterPro" id="IPR047242">
    <property type="entry name" value="CDC5L/Cef1"/>
</dbReference>
<dbReference type="PANTHER" id="PTHR45885:SF1">
    <property type="entry name" value="CELL DIVISION CYCLE 5-LIKE PROTEIN"/>
    <property type="match status" value="1"/>
</dbReference>
<feature type="domain" description="HTH myb-type" evidence="16">
    <location>
        <begin position="2"/>
        <end position="57"/>
    </location>
</feature>
<dbReference type="Proteomes" id="UP000323506">
    <property type="component" value="Chromosome D13"/>
</dbReference>
<dbReference type="FunFam" id="1.10.10.60:FF:000091">
    <property type="entry name" value="CDC5 cell division cycle 5-like"/>
    <property type="match status" value="1"/>
</dbReference>
<dbReference type="InterPro" id="IPR047240">
    <property type="entry name" value="SANT_CDC5L_II"/>
</dbReference>
<evidence type="ECO:0000256" key="10">
    <source>
        <dbReference type="ARBA" id="ARBA00023204"/>
    </source>
</evidence>
<dbReference type="SUPFAM" id="SSF46689">
    <property type="entry name" value="Homeodomain-like"/>
    <property type="match status" value="1"/>
</dbReference>
<sequence length="958" mass="107687">MRIMIKGGVWKNTEDEILKAAVMKYGKNQWARISSLLVRKSAKQCKARWYEWLDPSIKKTEWTREEDEKLLHLAKLMPTQWRTIAPIVGRTPSQCLERYEKLLDAACARDENYEPGDDPRKLRPGEIDPNPESKPARPDPVDMDEDEKEMLSEARARLANTRGKKAKRKAREKQLEEARRLASLQKRRELKAAGIDTRQRKRKRKGIDYNAEIPFEKRPPPGFYDVADEDRPVEQPKFPTTIEELEGKRRVDIEAQLRKQDIAKNKISQRQDTPSAILQANKLNDPETVRKRSKLMLPSPQISDHELEEIAKMGYASDLLAENEELAGGSGATRALLANYSQTPRPGMTPLRTPQRTPAGKGDAIMMEAENLARLRESQTPLLGGENPELHPSDFSGVTPKTQILTPNPMLTPAATPGTAGLTPRTGMTPSRDGYSFALTPKGTPIRDGLHINEEMDLHDSAKLEQRRQADLRRNLRSGLGTLPQPKNEYQIVIQPPPEDNEEPEEKIEEDMSDRIARERAEEEARQQALLKKRSKVLQRELPRPPSASLELIRDSLMRTDGDKSSFVPPTSIEQADEMIRKELLSLLEHDNAKYPLDEKANKAKKKGAKRPANGSIPSIEDFEEEEMKEADSLIKEEAEFLRVAMGHENESLDDFVEAHNTCLNDLMYFPTRNAYGLSSVAGNMEKLAALQTEFENVKKKMDNDKSKAESMEKKYNVLTQGYERRAATLWRHIESTVKQIDTAGTELECFQALQKQEHLAASHRINGLWEEVQKQKELEQTLQRRYGNLMSELERMQRLMNVYRAQAEKQEEAGEKNHALELSEAAASQVAVPSAGHSEPAPSLEHLDSSLDGLPSAEVDVNADSGKEHATMDIGTDGNMHINEALVVEDKGDDITQTLNKMSGDAATSSEAATESINPDSVSTKQESIQETVEATEVDNSCVLGGDTAENQTGMEE</sequence>
<feature type="compositionally biased region" description="Basic residues" evidence="14">
    <location>
        <begin position="162"/>
        <end position="171"/>
    </location>
</feature>
<feature type="region of interest" description="Disordered" evidence="14">
    <location>
        <begin position="110"/>
        <end position="150"/>
    </location>
</feature>
<evidence type="ECO:0008006" key="19">
    <source>
        <dbReference type="Google" id="ProtNLM"/>
    </source>
</evidence>
<evidence type="ECO:0000256" key="1">
    <source>
        <dbReference type="ARBA" id="ARBA00004123"/>
    </source>
</evidence>
<dbReference type="InterPro" id="IPR017930">
    <property type="entry name" value="Myb_dom"/>
</dbReference>
<dbReference type="InterPro" id="IPR009057">
    <property type="entry name" value="Homeodomain-like_sf"/>
</dbReference>
<feature type="region of interest" description="Disordered" evidence="14">
    <location>
        <begin position="905"/>
        <end position="958"/>
    </location>
</feature>
<keyword evidence="12" id="KW-0131">Cell cycle</keyword>
<evidence type="ECO:0000256" key="8">
    <source>
        <dbReference type="ARBA" id="ARBA00023125"/>
    </source>
</evidence>
<evidence type="ECO:0000259" key="16">
    <source>
        <dbReference type="PROSITE" id="PS51294"/>
    </source>
</evidence>
<keyword evidence="18" id="KW-1185">Reference proteome</keyword>
<evidence type="ECO:0000256" key="5">
    <source>
        <dbReference type="ARBA" id="ARBA00022737"/>
    </source>
</evidence>
<dbReference type="InterPro" id="IPR001005">
    <property type="entry name" value="SANT/Myb"/>
</dbReference>
<evidence type="ECO:0000256" key="2">
    <source>
        <dbReference type="ARBA" id="ARBA00010506"/>
    </source>
</evidence>
<evidence type="ECO:0000256" key="14">
    <source>
        <dbReference type="SAM" id="MobiDB-lite"/>
    </source>
</evidence>
<dbReference type="CDD" id="cd00167">
    <property type="entry name" value="SANT"/>
    <property type="match status" value="1"/>
</dbReference>
<dbReference type="FunFam" id="1.10.10.60:FF:000021">
    <property type="entry name" value="CDC5 cell division cycle 5-like"/>
    <property type="match status" value="1"/>
</dbReference>
<keyword evidence="7 13" id="KW-0175">Coiled coil</keyword>
<organism evidence="17 18">
    <name type="scientific">Gossypium darwinii</name>
    <name type="common">Darwin's cotton</name>
    <name type="synonym">Gossypium barbadense var. darwinii</name>
    <dbReference type="NCBI Taxonomy" id="34276"/>
    <lineage>
        <taxon>Eukaryota</taxon>
        <taxon>Viridiplantae</taxon>
        <taxon>Streptophyta</taxon>
        <taxon>Embryophyta</taxon>
        <taxon>Tracheophyta</taxon>
        <taxon>Spermatophyta</taxon>
        <taxon>Magnoliopsida</taxon>
        <taxon>eudicotyledons</taxon>
        <taxon>Gunneridae</taxon>
        <taxon>Pentapetalae</taxon>
        <taxon>rosids</taxon>
        <taxon>malvids</taxon>
        <taxon>Malvales</taxon>
        <taxon>Malvaceae</taxon>
        <taxon>Malvoideae</taxon>
        <taxon>Gossypium</taxon>
    </lineage>
</organism>
<keyword evidence="8" id="KW-0238">DNA-binding</keyword>
<feature type="compositionally biased region" description="Polar residues" evidence="14">
    <location>
        <begin position="918"/>
        <end position="934"/>
    </location>
</feature>
<dbReference type="CDD" id="cd11659">
    <property type="entry name" value="SANT_CDC5_II"/>
    <property type="match status" value="1"/>
</dbReference>
<keyword evidence="11" id="KW-0539">Nucleus</keyword>
<comment type="subcellular location">
    <subcellularLocation>
        <location evidence="1">Nucleus</location>
    </subcellularLocation>
</comment>
<dbReference type="GO" id="GO:0005681">
    <property type="term" value="C:spliceosomal complex"/>
    <property type="evidence" value="ECO:0007669"/>
    <property type="project" value="UniProtKB-KW"/>
</dbReference>
<evidence type="ECO:0000256" key="7">
    <source>
        <dbReference type="ARBA" id="ARBA00023054"/>
    </source>
</evidence>
<feature type="region of interest" description="Disordered" evidence="14">
    <location>
        <begin position="157"/>
        <end position="176"/>
    </location>
</feature>
<feature type="compositionally biased region" description="Basic and acidic residues" evidence="14">
    <location>
        <begin position="110"/>
        <end position="126"/>
    </location>
</feature>
<evidence type="ECO:0000256" key="6">
    <source>
        <dbReference type="ARBA" id="ARBA00022763"/>
    </source>
</evidence>
<dbReference type="Gene3D" id="1.10.10.60">
    <property type="entry name" value="Homeodomain-like"/>
    <property type="match status" value="2"/>
</dbReference>
<keyword evidence="6" id="KW-0227">DNA damage</keyword>
<gene>
    <name evidence="17" type="ORF">ES288_D13G210600v1</name>
</gene>
<evidence type="ECO:0000256" key="13">
    <source>
        <dbReference type="SAM" id="Coils"/>
    </source>
</evidence>